<gene>
    <name evidence="2" type="ORF">EJ06DRAFT_454058</name>
</gene>
<accession>A0A6G1HMD9</accession>
<dbReference type="Pfam" id="PF10333">
    <property type="entry name" value="Pga1"/>
    <property type="match status" value="1"/>
</dbReference>
<evidence type="ECO:0000256" key="1">
    <source>
        <dbReference type="SAM" id="Phobius"/>
    </source>
</evidence>
<evidence type="ECO:0000313" key="3">
    <source>
        <dbReference type="Proteomes" id="UP000799640"/>
    </source>
</evidence>
<dbReference type="OrthoDB" id="3360032at2759"/>
<dbReference type="GO" id="GO:0006506">
    <property type="term" value="P:GPI anchor biosynthetic process"/>
    <property type="evidence" value="ECO:0007669"/>
    <property type="project" value="TreeGrafter"/>
</dbReference>
<keyword evidence="1" id="KW-0812">Transmembrane</keyword>
<dbReference type="Proteomes" id="UP000799640">
    <property type="component" value="Unassembled WGS sequence"/>
</dbReference>
<evidence type="ECO:0000313" key="2">
    <source>
        <dbReference type="EMBL" id="KAF2397233.1"/>
    </source>
</evidence>
<feature type="non-terminal residue" evidence="2">
    <location>
        <position position="208"/>
    </location>
</feature>
<dbReference type="PANTHER" id="PTHR28022:SF1">
    <property type="entry name" value="GPI MANNOSYLTRANSFERASE 2 SUBUNIT PGA1"/>
    <property type="match status" value="1"/>
</dbReference>
<keyword evidence="3" id="KW-1185">Reference proteome</keyword>
<sequence length="208" mass="22725">VAANTEKTIFLAPQIYPNPVSPRDIDDLCLPAISPQASTLHTALSVAFPTSSQPRGASSWYLLDALRSGQRYELRVCWVATQPTEFYLRTFTLDDILDTPELLSTVVAYSESRLSPSCPENPITRTKNKDGAVLFLQVQSSADFFTNNRTLMNNTPLVGVDLILDPYLLNIFPSSLLPTAGFITVVGIGSWVLASVVWTRLSSIGASD</sequence>
<protein>
    <submittedName>
        <fullName evidence="2">Uncharacterized protein</fullName>
    </submittedName>
</protein>
<reference evidence="2" key="1">
    <citation type="journal article" date="2020" name="Stud. Mycol.">
        <title>101 Dothideomycetes genomes: a test case for predicting lifestyles and emergence of pathogens.</title>
        <authorList>
            <person name="Haridas S."/>
            <person name="Albert R."/>
            <person name="Binder M."/>
            <person name="Bloem J."/>
            <person name="Labutti K."/>
            <person name="Salamov A."/>
            <person name="Andreopoulos B."/>
            <person name="Baker S."/>
            <person name="Barry K."/>
            <person name="Bills G."/>
            <person name="Bluhm B."/>
            <person name="Cannon C."/>
            <person name="Castanera R."/>
            <person name="Culley D."/>
            <person name="Daum C."/>
            <person name="Ezra D."/>
            <person name="Gonzalez J."/>
            <person name="Henrissat B."/>
            <person name="Kuo A."/>
            <person name="Liang C."/>
            <person name="Lipzen A."/>
            <person name="Lutzoni F."/>
            <person name="Magnuson J."/>
            <person name="Mondo S."/>
            <person name="Nolan M."/>
            <person name="Ohm R."/>
            <person name="Pangilinan J."/>
            <person name="Park H.-J."/>
            <person name="Ramirez L."/>
            <person name="Alfaro M."/>
            <person name="Sun H."/>
            <person name="Tritt A."/>
            <person name="Yoshinaga Y."/>
            <person name="Zwiers L.-H."/>
            <person name="Turgeon B."/>
            <person name="Goodwin S."/>
            <person name="Spatafora J."/>
            <person name="Crous P."/>
            <person name="Grigoriev I."/>
        </authorList>
    </citation>
    <scope>NUCLEOTIDE SEQUENCE</scope>
    <source>
        <strain evidence="2">CBS 262.69</strain>
    </source>
</reference>
<dbReference type="GO" id="GO:0005789">
    <property type="term" value="C:endoplasmic reticulum membrane"/>
    <property type="evidence" value="ECO:0007669"/>
    <property type="project" value="TreeGrafter"/>
</dbReference>
<proteinExistence type="predicted"/>
<name>A0A6G1HMD9_9PEZI</name>
<dbReference type="AlphaFoldDB" id="A0A6G1HMD9"/>
<keyword evidence="1" id="KW-1133">Transmembrane helix</keyword>
<keyword evidence="1" id="KW-0472">Membrane</keyword>
<dbReference type="InterPro" id="IPR019433">
    <property type="entry name" value="GPI_ManTrfase_II_coact_Pga1"/>
</dbReference>
<feature type="non-terminal residue" evidence="2">
    <location>
        <position position="1"/>
    </location>
</feature>
<dbReference type="PANTHER" id="PTHR28022">
    <property type="entry name" value="GPI MANNOSYLTRANSFERASE 2 SUBUNIT PGA1"/>
    <property type="match status" value="1"/>
</dbReference>
<dbReference type="GO" id="GO:0000030">
    <property type="term" value="F:mannosyltransferase activity"/>
    <property type="evidence" value="ECO:0007669"/>
    <property type="project" value="TreeGrafter"/>
</dbReference>
<feature type="transmembrane region" description="Helical" evidence="1">
    <location>
        <begin position="176"/>
        <end position="198"/>
    </location>
</feature>
<dbReference type="GO" id="GO:0031501">
    <property type="term" value="C:mannosyltransferase complex"/>
    <property type="evidence" value="ECO:0007669"/>
    <property type="project" value="TreeGrafter"/>
</dbReference>
<organism evidence="2 3">
    <name type="scientific">Trichodelitschia bisporula</name>
    <dbReference type="NCBI Taxonomy" id="703511"/>
    <lineage>
        <taxon>Eukaryota</taxon>
        <taxon>Fungi</taxon>
        <taxon>Dikarya</taxon>
        <taxon>Ascomycota</taxon>
        <taxon>Pezizomycotina</taxon>
        <taxon>Dothideomycetes</taxon>
        <taxon>Dothideomycetes incertae sedis</taxon>
        <taxon>Phaeotrichales</taxon>
        <taxon>Phaeotrichaceae</taxon>
        <taxon>Trichodelitschia</taxon>
    </lineage>
</organism>
<dbReference type="EMBL" id="ML996704">
    <property type="protein sequence ID" value="KAF2397233.1"/>
    <property type="molecule type" value="Genomic_DNA"/>
</dbReference>